<dbReference type="Proteomes" id="UP000053961">
    <property type="component" value="Unassembled WGS sequence"/>
</dbReference>
<protein>
    <submittedName>
        <fullName evidence="1">OsmC family protein</fullName>
    </submittedName>
</protein>
<reference evidence="2" key="1">
    <citation type="journal article" date="2015" name="MBio">
        <title>Genome-Resolved Metagenomic Analysis Reveals Roles for Candidate Phyla and Other Microbial Community Members in Biogeochemical Transformations in Oil Reservoirs.</title>
        <authorList>
            <person name="Hu P."/>
            <person name="Tom L."/>
            <person name="Singh A."/>
            <person name="Thomas B.C."/>
            <person name="Baker B.J."/>
            <person name="Piceno Y.M."/>
            <person name="Andersen G.L."/>
            <person name="Banfield J.F."/>
        </authorList>
    </citation>
    <scope>NUCLEOTIDE SEQUENCE [LARGE SCALE GENOMIC DNA]</scope>
</reference>
<gene>
    <name evidence="1" type="ORF">XE07_1695</name>
</gene>
<dbReference type="PATRIC" id="fig|301375.6.peg.896"/>
<dbReference type="InterPro" id="IPR003718">
    <property type="entry name" value="OsmC/Ohr_fam"/>
</dbReference>
<sequence>MTDEISFKNQVRWTEGAKGEIAFPSNQIIEFALPAEFGGVGGFPSPEDIYVAAANACVLTTTLARAKRHDVVLRSYRSEAVGVMERVGDGREVTRIEIKVRLAADGDPETIMEMLSDVAGRVPVIRSMSTSVSIDFDVEEE</sequence>
<proteinExistence type="predicted"/>
<dbReference type="EMBL" id="LGHB01000030">
    <property type="protein sequence ID" value="KUK95619.1"/>
    <property type="molecule type" value="Genomic_DNA"/>
</dbReference>
<accession>A0A117MBZ2</accession>
<dbReference type="AlphaFoldDB" id="A0A117MBZ2"/>
<evidence type="ECO:0000313" key="1">
    <source>
        <dbReference type="EMBL" id="KUK95619.1"/>
    </source>
</evidence>
<comment type="caution">
    <text evidence="1">The sequence shown here is derived from an EMBL/GenBank/DDBJ whole genome shotgun (WGS) entry which is preliminary data.</text>
</comment>
<evidence type="ECO:0000313" key="2">
    <source>
        <dbReference type="Proteomes" id="UP000053961"/>
    </source>
</evidence>
<dbReference type="Gene3D" id="3.30.300.20">
    <property type="match status" value="1"/>
</dbReference>
<name>A0A117MBZ2_9EURY</name>
<dbReference type="InterPro" id="IPR015946">
    <property type="entry name" value="KH_dom-like_a/b"/>
</dbReference>
<dbReference type="InterPro" id="IPR036102">
    <property type="entry name" value="OsmC/Ohrsf"/>
</dbReference>
<dbReference type="SUPFAM" id="SSF82784">
    <property type="entry name" value="OsmC-like"/>
    <property type="match status" value="1"/>
</dbReference>
<organism evidence="1 2">
    <name type="scientific">Methanothrix harundinacea</name>
    <dbReference type="NCBI Taxonomy" id="301375"/>
    <lineage>
        <taxon>Archaea</taxon>
        <taxon>Methanobacteriati</taxon>
        <taxon>Methanobacteriota</taxon>
        <taxon>Stenosarchaea group</taxon>
        <taxon>Methanomicrobia</taxon>
        <taxon>Methanotrichales</taxon>
        <taxon>Methanotrichaceae</taxon>
        <taxon>Methanothrix</taxon>
    </lineage>
</organism>
<dbReference type="Pfam" id="PF02566">
    <property type="entry name" value="OsmC"/>
    <property type="match status" value="1"/>
</dbReference>